<dbReference type="GO" id="GO:0006352">
    <property type="term" value="P:DNA-templated transcription initiation"/>
    <property type="evidence" value="ECO:0007669"/>
    <property type="project" value="InterPro"/>
</dbReference>
<evidence type="ECO:0000256" key="7">
    <source>
        <dbReference type="RuleBase" id="RU000716"/>
    </source>
</evidence>
<feature type="domain" description="RNA polymerase sigma-70 region 2" evidence="9">
    <location>
        <begin position="19"/>
        <end position="83"/>
    </location>
</feature>
<dbReference type="InterPro" id="IPR013325">
    <property type="entry name" value="RNA_pol_sigma_r2"/>
</dbReference>
<dbReference type="InterPro" id="IPR013249">
    <property type="entry name" value="RNA_pol_sigma70_r4_t2"/>
</dbReference>
<dbReference type="Gene3D" id="3.10.450.50">
    <property type="match status" value="1"/>
</dbReference>
<proteinExistence type="inferred from homology"/>
<dbReference type="SUPFAM" id="SSF54427">
    <property type="entry name" value="NTF2-like"/>
    <property type="match status" value="1"/>
</dbReference>
<feature type="region of interest" description="Disordered" evidence="8">
    <location>
        <begin position="82"/>
        <end position="102"/>
    </location>
</feature>
<evidence type="ECO:0000256" key="6">
    <source>
        <dbReference type="ARBA" id="ARBA00023163"/>
    </source>
</evidence>
<evidence type="ECO:0000256" key="2">
    <source>
        <dbReference type="ARBA" id="ARBA00011344"/>
    </source>
</evidence>
<dbReference type="InterPro" id="IPR037401">
    <property type="entry name" value="SnoaL-like"/>
</dbReference>
<accession>A0A6L5G7E1</accession>
<evidence type="ECO:0000259" key="9">
    <source>
        <dbReference type="Pfam" id="PF04542"/>
    </source>
</evidence>
<dbReference type="PANTHER" id="PTHR43133:SF65">
    <property type="entry name" value="ECF RNA POLYMERASE SIGMA FACTOR SIGG"/>
    <property type="match status" value="1"/>
</dbReference>
<gene>
    <name evidence="12" type="ORF">GFD30_08320</name>
</gene>
<keyword evidence="3 7" id="KW-0805">Transcription regulation</keyword>
<reference evidence="12 13" key="1">
    <citation type="submission" date="2019-10" db="EMBL/GenBank/DDBJ databases">
        <title>Glycomyces albidus sp. nov., a novel actinomycete isolated from rhizosphere soil of wheat (Triticum aestivum L.).</title>
        <authorList>
            <person name="Qian L."/>
        </authorList>
    </citation>
    <scope>NUCLEOTIDE SEQUENCE [LARGE SCALE GENOMIC DNA]</scope>
    <source>
        <strain evidence="12 13">NEAU-7082</strain>
    </source>
</reference>
<evidence type="ECO:0000256" key="5">
    <source>
        <dbReference type="ARBA" id="ARBA00023125"/>
    </source>
</evidence>
<dbReference type="NCBIfam" id="TIGR02960">
    <property type="entry name" value="SigX5"/>
    <property type="match status" value="1"/>
</dbReference>
<keyword evidence="13" id="KW-1185">Reference proteome</keyword>
<dbReference type="InterPro" id="IPR007627">
    <property type="entry name" value="RNA_pol_sigma70_r2"/>
</dbReference>
<dbReference type="InterPro" id="IPR039425">
    <property type="entry name" value="RNA_pol_sigma-70-like"/>
</dbReference>
<dbReference type="NCBIfam" id="TIGR02937">
    <property type="entry name" value="sigma70-ECF"/>
    <property type="match status" value="1"/>
</dbReference>
<dbReference type="CDD" id="cd06171">
    <property type="entry name" value="Sigma70_r4"/>
    <property type="match status" value="1"/>
</dbReference>
<dbReference type="InterPro" id="IPR036388">
    <property type="entry name" value="WH-like_DNA-bd_sf"/>
</dbReference>
<dbReference type="Pfam" id="PF12680">
    <property type="entry name" value="SnoaL_2"/>
    <property type="match status" value="1"/>
</dbReference>
<keyword evidence="5 7" id="KW-0238">DNA-binding</keyword>
<evidence type="ECO:0000313" key="12">
    <source>
        <dbReference type="EMBL" id="MQM25575.1"/>
    </source>
</evidence>
<keyword evidence="4 7" id="KW-0731">Sigma factor</keyword>
<sequence>METVLARPEAGEFARLTDPYRRELLVHCYRMLGSVHDAEDLVQETYLRAWRAFDRFEGRSSLRTWLYRIATHACLRALENRGRRPMPSGLGGPSGDPEGALEAPPREVTWLQPIPDALLSADPAQIATSREGTRLAFAAALQHLPARQRAVLILRDVLGWRASEVAELLDTSTAAVNSALQRARAQLEQAGLAEDTLVEPSDPERRELLDRFVAAFENGDAAALTRILRDDAVLEMPPFTAWFAGRDAIARFMASQGFAACGGAPMIPTAANGQPALASYERHGDGVRRAHGIHVLTLTDSGIARIRTFLDTSLFATFGLPSSVPDAGRARTGLLTRV</sequence>
<evidence type="ECO:0000256" key="8">
    <source>
        <dbReference type="SAM" id="MobiDB-lite"/>
    </source>
</evidence>
<comment type="caution">
    <text evidence="12">The sequence shown here is derived from an EMBL/GenBank/DDBJ whole genome shotgun (WGS) entry which is preliminary data.</text>
</comment>
<evidence type="ECO:0000256" key="4">
    <source>
        <dbReference type="ARBA" id="ARBA00023082"/>
    </source>
</evidence>
<feature type="domain" description="SnoaL-like" evidence="11">
    <location>
        <begin position="210"/>
        <end position="305"/>
    </location>
</feature>
<keyword evidence="6 7" id="KW-0804">Transcription</keyword>
<dbReference type="GO" id="GO:0016987">
    <property type="term" value="F:sigma factor activity"/>
    <property type="evidence" value="ECO:0007669"/>
    <property type="project" value="UniProtKB-KW"/>
</dbReference>
<evidence type="ECO:0000259" key="10">
    <source>
        <dbReference type="Pfam" id="PF08281"/>
    </source>
</evidence>
<dbReference type="Gene3D" id="1.10.10.10">
    <property type="entry name" value="Winged helix-like DNA-binding domain superfamily/Winged helix DNA-binding domain"/>
    <property type="match status" value="1"/>
</dbReference>
<dbReference type="InterPro" id="IPR014284">
    <property type="entry name" value="RNA_pol_sigma-70_dom"/>
</dbReference>
<evidence type="ECO:0000256" key="3">
    <source>
        <dbReference type="ARBA" id="ARBA00023015"/>
    </source>
</evidence>
<dbReference type="SUPFAM" id="SSF88946">
    <property type="entry name" value="Sigma2 domain of RNA polymerase sigma factors"/>
    <property type="match status" value="1"/>
</dbReference>
<name>A0A6L5G7E1_9ACTN</name>
<dbReference type="PANTHER" id="PTHR43133">
    <property type="entry name" value="RNA POLYMERASE ECF-TYPE SIGMA FACTO"/>
    <property type="match status" value="1"/>
</dbReference>
<dbReference type="EMBL" id="WIAO01000007">
    <property type="protein sequence ID" value="MQM25575.1"/>
    <property type="molecule type" value="Genomic_DNA"/>
</dbReference>
<dbReference type="InterPro" id="IPR000838">
    <property type="entry name" value="RNA_pol_sigma70_ECF_CS"/>
</dbReference>
<dbReference type="GO" id="GO:0006950">
    <property type="term" value="P:response to stress"/>
    <property type="evidence" value="ECO:0007669"/>
    <property type="project" value="UniProtKB-ARBA"/>
</dbReference>
<evidence type="ECO:0000313" key="13">
    <source>
        <dbReference type="Proteomes" id="UP000477750"/>
    </source>
</evidence>
<dbReference type="Gene3D" id="1.10.1740.10">
    <property type="match status" value="1"/>
</dbReference>
<evidence type="ECO:0000256" key="1">
    <source>
        <dbReference type="ARBA" id="ARBA00010641"/>
    </source>
</evidence>
<dbReference type="Pfam" id="PF08281">
    <property type="entry name" value="Sigma70_r4_2"/>
    <property type="match status" value="1"/>
</dbReference>
<dbReference type="GO" id="GO:0003677">
    <property type="term" value="F:DNA binding"/>
    <property type="evidence" value="ECO:0007669"/>
    <property type="project" value="UniProtKB-KW"/>
</dbReference>
<protein>
    <recommendedName>
        <fullName evidence="7">RNA polymerase sigma factor</fullName>
    </recommendedName>
</protein>
<dbReference type="NCBIfam" id="NF006089">
    <property type="entry name" value="PRK08241.1"/>
    <property type="match status" value="1"/>
</dbReference>
<dbReference type="SUPFAM" id="SSF88659">
    <property type="entry name" value="Sigma3 and sigma4 domains of RNA polymerase sigma factors"/>
    <property type="match status" value="1"/>
</dbReference>
<dbReference type="PROSITE" id="PS01063">
    <property type="entry name" value="SIGMA70_ECF"/>
    <property type="match status" value="1"/>
</dbReference>
<dbReference type="InterPro" id="IPR013324">
    <property type="entry name" value="RNA_pol_sigma_r3/r4-like"/>
</dbReference>
<comment type="similarity">
    <text evidence="1 7">Belongs to the sigma-70 factor family. ECF subfamily.</text>
</comment>
<dbReference type="InterPro" id="IPR014305">
    <property type="entry name" value="RNA_pol_sigma-G_actinobac"/>
</dbReference>
<dbReference type="AlphaFoldDB" id="A0A6L5G7E1"/>
<organism evidence="12 13">
    <name type="scientific">Glycomyces albidus</name>
    <dbReference type="NCBI Taxonomy" id="2656774"/>
    <lineage>
        <taxon>Bacteria</taxon>
        <taxon>Bacillati</taxon>
        <taxon>Actinomycetota</taxon>
        <taxon>Actinomycetes</taxon>
        <taxon>Glycomycetales</taxon>
        <taxon>Glycomycetaceae</taxon>
        <taxon>Glycomyces</taxon>
    </lineage>
</organism>
<comment type="subunit">
    <text evidence="2">Interacts transiently with the RNA polymerase catalytic core formed by RpoA, RpoB, RpoC and RpoZ (2 alpha, 1 beta, 1 beta' and 1 omega subunit) to form the RNA polymerase holoenzyme that can initiate transcription.</text>
</comment>
<evidence type="ECO:0000259" key="11">
    <source>
        <dbReference type="Pfam" id="PF12680"/>
    </source>
</evidence>
<dbReference type="RefSeq" id="WP_153024726.1">
    <property type="nucleotide sequence ID" value="NZ_WIAO01000007.1"/>
</dbReference>
<dbReference type="InterPro" id="IPR032710">
    <property type="entry name" value="NTF2-like_dom_sf"/>
</dbReference>
<dbReference type="Proteomes" id="UP000477750">
    <property type="component" value="Unassembled WGS sequence"/>
</dbReference>
<feature type="domain" description="RNA polymerase sigma factor 70 region 4 type 2" evidence="10">
    <location>
        <begin position="135"/>
        <end position="187"/>
    </location>
</feature>
<dbReference type="Pfam" id="PF04542">
    <property type="entry name" value="Sigma70_r2"/>
    <property type="match status" value="1"/>
</dbReference>